<proteinExistence type="predicted"/>
<dbReference type="AlphaFoldDB" id="A0A4R6H0C2"/>
<protein>
    <recommendedName>
        <fullName evidence="3">DUF3945 domain-containing protein</fullName>
    </recommendedName>
</protein>
<dbReference type="EMBL" id="SNWI01000005">
    <property type="protein sequence ID" value="TDO01413.1"/>
    <property type="molecule type" value="Genomic_DNA"/>
</dbReference>
<sequence>MKLSRNSPNVGMSFLQDNEPMVIYNMSESKMKYYYNPVGNPEIQYNIHADEFQRLSDQGSIIEPGDIVSVKMGYDFHRGKLESVSDNHINLKIGDTKPETAKVNELQPGDKVAFPIFDSKFKGIIKDIDDESFHLVNNSGVKFNLHKSELPEEITLFRENRLSLPIDHEDYKGVYKFKPGQKFDIRELPKTIFELDTKAIDSKDRHQLLQGKQTNQVYELTSSKGEKYPAKFSLKREDRKLRIDVNPKLQELNISDTFTDAEKKELTVGNVIKKSFPSENGEFDSFVKVDPDLNKLAFLSTDNFNNLLDKSGLSKVTEEQKLDLLNGKNISFNRLNSKATFSLDFFNKSLLLDKEQKESYSFKANTGLKR</sequence>
<accession>A0A4R6H0C2</accession>
<dbReference type="RefSeq" id="WP_133465314.1">
    <property type="nucleotide sequence ID" value="NZ_SNWI01000005.1"/>
</dbReference>
<evidence type="ECO:0008006" key="3">
    <source>
        <dbReference type="Google" id="ProtNLM"/>
    </source>
</evidence>
<comment type="caution">
    <text evidence="1">The sequence shown here is derived from an EMBL/GenBank/DDBJ whole genome shotgun (WGS) entry which is preliminary data.</text>
</comment>
<gene>
    <name evidence="1" type="ORF">DET52_105272</name>
</gene>
<name>A0A4R6H0C2_9BACT</name>
<reference evidence="1 2" key="1">
    <citation type="submission" date="2019-03" db="EMBL/GenBank/DDBJ databases">
        <title>Freshwater and sediment microbial communities from various areas in North America, analyzing microbe dynamics in response to fracking.</title>
        <authorList>
            <person name="Lamendella R."/>
        </authorList>
    </citation>
    <scope>NUCLEOTIDE SEQUENCE [LARGE SCALE GENOMIC DNA]</scope>
    <source>
        <strain evidence="1 2">114D</strain>
    </source>
</reference>
<evidence type="ECO:0000313" key="1">
    <source>
        <dbReference type="EMBL" id="TDO01413.1"/>
    </source>
</evidence>
<organism evidence="1 2">
    <name type="scientific">Sunxiuqinia elliptica</name>
    <dbReference type="NCBI Taxonomy" id="655355"/>
    <lineage>
        <taxon>Bacteria</taxon>
        <taxon>Pseudomonadati</taxon>
        <taxon>Bacteroidota</taxon>
        <taxon>Bacteroidia</taxon>
        <taxon>Marinilabiliales</taxon>
        <taxon>Prolixibacteraceae</taxon>
        <taxon>Sunxiuqinia</taxon>
    </lineage>
</organism>
<evidence type="ECO:0000313" key="2">
    <source>
        <dbReference type="Proteomes" id="UP000294848"/>
    </source>
</evidence>
<dbReference type="Proteomes" id="UP000294848">
    <property type="component" value="Unassembled WGS sequence"/>
</dbReference>